<dbReference type="SMART" id="SM00225">
    <property type="entry name" value="BTB"/>
    <property type="match status" value="1"/>
</dbReference>
<dbReference type="EMBL" id="GBHO01029016">
    <property type="protein sequence ID" value="JAG14588.1"/>
    <property type="molecule type" value="Transcribed_RNA"/>
</dbReference>
<dbReference type="SUPFAM" id="SSF117281">
    <property type="entry name" value="Kelch motif"/>
    <property type="match status" value="2"/>
</dbReference>
<name>A0A0A9X721_LYGHE</name>
<evidence type="ECO:0000313" key="7">
    <source>
        <dbReference type="EMBL" id="JAG14589.1"/>
    </source>
</evidence>
<dbReference type="EMBL" id="GBRD01001047">
    <property type="protein sequence ID" value="JAG64774.1"/>
    <property type="molecule type" value="Transcribed_RNA"/>
</dbReference>
<dbReference type="InterPro" id="IPR011333">
    <property type="entry name" value="SKP1/BTB/POZ_sf"/>
</dbReference>
<reference evidence="6" key="1">
    <citation type="journal article" date="2014" name="PLoS ONE">
        <title>Transcriptome-Based Identification of ABC Transporters in the Western Tarnished Plant Bug Lygus hesperus.</title>
        <authorList>
            <person name="Hull J.J."/>
            <person name="Chaney K."/>
            <person name="Geib S.M."/>
            <person name="Fabrick J.A."/>
            <person name="Brent C.S."/>
            <person name="Walsh D."/>
            <person name="Lavine L.C."/>
        </authorList>
    </citation>
    <scope>NUCLEOTIDE SEQUENCE</scope>
</reference>
<reference evidence="8" key="3">
    <citation type="submission" date="2014-09" db="EMBL/GenBank/DDBJ databases">
        <authorList>
            <person name="Magalhaes I.L.F."/>
            <person name="Oliveira U."/>
            <person name="Santos F.R."/>
            <person name="Vidigal T.H.D.A."/>
            <person name="Brescovit A.D."/>
            <person name="Santos A.J."/>
        </authorList>
    </citation>
    <scope>NUCLEOTIDE SEQUENCE</scope>
</reference>
<reference evidence="6" key="2">
    <citation type="submission" date="2014-07" db="EMBL/GenBank/DDBJ databases">
        <authorList>
            <person name="Hull J."/>
        </authorList>
    </citation>
    <scope>NUCLEOTIDE SEQUENCE</scope>
</reference>
<evidence type="ECO:0000256" key="3">
    <source>
        <dbReference type="ARBA" id="ARBA00022737"/>
    </source>
</evidence>
<dbReference type="PROSITE" id="PS50097">
    <property type="entry name" value="BTB"/>
    <property type="match status" value="1"/>
</dbReference>
<gene>
    <name evidence="6" type="primary">Klhl10_1</name>
    <name evidence="7" type="synonym">Klhl10_0</name>
    <name evidence="6" type="ORF">CM83_16695</name>
    <name evidence="7" type="ORF">CM83_16696</name>
</gene>
<dbReference type="InterPro" id="IPR015915">
    <property type="entry name" value="Kelch-typ_b-propeller"/>
</dbReference>
<dbReference type="AlphaFoldDB" id="A0A0A9X721"/>
<dbReference type="InterPro" id="IPR017096">
    <property type="entry name" value="BTB-kelch_protein"/>
</dbReference>
<dbReference type="EMBL" id="GBRD01001045">
    <property type="protein sequence ID" value="JAG64776.1"/>
    <property type="molecule type" value="Transcribed_RNA"/>
</dbReference>
<dbReference type="Pfam" id="PF01344">
    <property type="entry name" value="Kelch_1"/>
    <property type="match status" value="3"/>
</dbReference>
<dbReference type="InterPro" id="IPR011705">
    <property type="entry name" value="BACK"/>
</dbReference>
<dbReference type="Gene3D" id="1.25.40.420">
    <property type="match status" value="1"/>
</dbReference>
<evidence type="ECO:0000313" key="8">
    <source>
        <dbReference type="EMBL" id="JAG64774.1"/>
    </source>
</evidence>
<dbReference type="Gene3D" id="2.120.10.80">
    <property type="entry name" value="Kelch-type beta propeller"/>
    <property type="match status" value="2"/>
</dbReference>
<keyword evidence="3" id="KW-0677">Repeat</keyword>
<sequence>MSATSRRETRRQRTRFWRKQAQNRNLPAVSKEPEVEENAEVFEKWNEFRQLGLFCDGEVVSADGKNYKIHRAILASNSDYFMATFGSPLSSNATVARLEFPSSVVDCIVEFCYKRTCSITEHNVEQLLPAADKIGIISLVKLCCKFLTERLTINNAYGIFRFASAYGCGSTLAQNAWNLILNRFASFLDKSSEFTEVAFDDLRLLLSDAHLNIPSETVAFRAIRDWINVDPAREEKANQLWECVRFGLIPPEYLRTEVLTVPFIESISSNNLWNALDSVKQGDQSSDSCTPRIPYQVLFAIGGWSEGAPTNCMESYDIRADRWFKSNLNDGAPRAYHGLVSVNNLVYMIGGFDGTNHFNSVRCFDPTTKKWTEKACMNKQRCYVSCVVVDKDIYAIGGFNNTTRMSSVERYSIPENQWSFVRPMNGRRSDCGAVVVGKKIYVAGGFNGQEVLNTAECYDVETETWHVLPNLNVRRSGVCLVWYRDCIYAIGGFNGGARLNCVERMSLFGPSIWQMDVPSMITQRSNFCSVVLEDKIYVVGGFNGLHTIRYCECFDGEKWYEISGMNQNRSALCVCVVEGLKNAADFTFAGLGKPKSRCEATQVNGAPE</sequence>
<dbReference type="SUPFAM" id="SSF54695">
    <property type="entry name" value="POZ domain"/>
    <property type="match status" value="1"/>
</dbReference>
<dbReference type="GO" id="GO:0003779">
    <property type="term" value="F:actin binding"/>
    <property type="evidence" value="ECO:0007669"/>
    <property type="project" value="UniProtKB-KW"/>
</dbReference>
<dbReference type="Pfam" id="PF07707">
    <property type="entry name" value="BACK"/>
    <property type="match status" value="1"/>
</dbReference>
<dbReference type="Pfam" id="PF24681">
    <property type="entry name" value="Kelch_KLHDC2_KLHL20_DRC7"/>
    <property type="match status" value="1"/>
</dbReference>
<evidence type="ECO:0000256" key="1">
    <source>
        <dbReference type="ARBA" id="ARBA00013699"/>
    </source>
</evidence>
<dbReference type="Pfam" id="PF00651">
    <property type="entry name" value="BTB"/>
    <property type="match status" value="1"/>
</dbReference>
<proteinExistence type="predicted"/>
<organism evidence="6">
    <name type="scientific">Lygus hesperus</name>
    <name type="common">Western plant bug</name>
    <dbReference type="NCBI Taxonomy" id="30085"/>
    <lineage>
        <taxon>Eukaryota</taxon>
        <taxon>Metazoa</taxon>
        <taxon>Ecdysozoa</taxon>
        <taxon>Arthropoda</taxon>
        <taxon>Hexapoda</taxon>
        <taxon>Insecta</taxon>
        <taxon>Pterygota</taxon>
        <taxon>Neoptera</taxon>
        <taxon>Paraneoptera</taxon>
        <taxon>Hemiptera</taxon>
        <taxon>Heteroptera</taxon>
        <taxon>Panheteroptera</taxon>
        <taxon>Cimicomorpha</taxon>
        <taxon>Miridae</taxon>
        <taxon>Mirini</taxon>
        <taxon>Lygus</taxon>
    </lineage>
</organism>
<dbReference type="PRINTS" id="PR00501">
    <property type="entry name" value="KELCHREPEAT"/>
</dbReference>
<dbReference type="UniPathway" id="UPA00143"/>
<dbReference type="SMART" id="SM00875">
    <property type="entry name" value="BACK"/>
    <property type="match status" value="1"/>
</dbReference>
<dbReference type="InterPro" id="IPR000210">
    <property type="entry name" value="BTB/POZ_dom"/>
</dbReference>
<dbReference type="PANTHER" id="PTHR45632">
    <property type="entry name" value="LD33804P"/>
    <property type="match status" value="1"/>
</dbReference>
<accession>A0A0A9X721</accession>
<evidence type="ECO:0000259" key="5">
    <source>
        <dbReference type="PROSITE" id="PS50097"/>
    </source>
</evidence>
<dbReference type="PIRSF" id="PIRSF037037">
    <property type="entry name" value="Kelch-like_protein_gigaxonin"/>
    <property type="match status" value="1"/>
</dbReference>
<evidence type="ECO:0000313" key="6">
    <source>
        <dbReference type="EMBL" id="JAG14588.1"/>
    </source>
</evidence>
<evidence type="ECO:0000256" key="4">
    <source>
        <dbReference type="ARBA" id="ARBA00043912"/>
    </source>
</evidence>
<evidence type="ECO:0000256" key="2">
    <source>
        <dbReference type="ARBA" id="ARBA00022441"/>
    </source>
</evidence>
<dbReference type="InterPro" id="IPR006652">
    <property type="entry name" value="Kelch_1"/>
</dbReference>
<comment type="function">
    <text evidence="4">Probable substrate-specific adapter of an E3 ubiquitin-protein ligase complex which mediates the ubiquitination and subsequent proteasomal degradation of target proteins. May have a role in synapse differentiation and growth.</text>
</comment>
<dbReference type="EMBL" id="GBHO01029015">
    <property type="protein sequence ID" value="JAG14589.1"/>
    <property type="molecule type" value="Transcribed_RNA"/>
</dbReference>
<dbReference type="SMART" id="SM00612">
    <property type="entry name" value="Kelch"/>
    <property type="match status" value="6"/>
</dbReference>
<dbReference type="PANTHER" id="PTHR45632:SF3">
    <property type="entry name" value="KELCH-LIKE PROTEIN 32"/>
    <property type="match status" value="1"/>
</dbReference>
<protein>
    <recommendedName>
        <fullName evidence="1">Kelch-like protein diablo</fullName>
    </recommendedName>
</protein>
<dbReference type="Gene3D" id="3.30.710.10">
    <property type="entry name" value="Potassium Channel Kv1.1, Chain A"/>
    <property type="match status" value="1"/>
</dbReference>
<feature type="domain" description="BTB" evidence="5">
    <location>
        <begin position="55"/>
        <end position="121"/>
    </location>
</feature>
<dbReference type="GO" id="GO:0016567">
    <property type="term" value="P:protein ubiquitination"/>
    <property type="evidence" value="ECO:0007669"/>
    <property type="project" value="UniProtKB-UniPathway"/>
</dbReference>
<keyword evidence="2" id="KW-0880">Kelch repeat</keyword>